<sequence length="81" mass="9300">MVHPYTQVLHVPILCLLEYFKLKSIDIVNVELVFCGHYDAFSPYSLFSALSCEVKAQQWLRMRKGRRGSRICAPRVSRLGG</sequence>
<name>A0A5N6RAC6_9ROSI</name>
<proteinExistence type="predicted"/>
<accession>A0A5N6RAC6</accession>
<evidence type="ECO:0000313" key="2">
    <source>
        <dbReference type="Proteomes" id="UP000327013"/>
    </source>
</evidence>
<protein>
    <submittedName>
        <fullName evidence="1">Uncharacterized protein</fullName>
    </submittedName>
</protein>
<reference evidence="1 2" key="1">
    <citation type="submission" date="2019-06" db="EMBL/GenBank/DDBJ databases">
        <title>A chromosomal-level reference genome of Carpinus fangiana (Coryloideae, Betulaceae).</title>
        <authorList>
            <person name="Yang X."/>
            <person name="Wang Z."/>
            <person name="Zhang L."/>
            <person name="Hao G."/>
            <person name="Liu J."/>
            <person name="Yang Y."/>
        </authorList>
    </citation>
    <scope>NUCLEOTIDE SEQUENCE [LARGE SCALE GENOMIC DNA]</scope>
    <source>
        <strain evidence="1">Cfa_2016G</strain>
        <tissue evidence="1">Leaf</tissue>
    </source>
</reference>
<gene>
    <name evidence="1" type="ORF">FH972_014555</name>
</gene>
<dbReference type="AlphaFoldDB" id="A0A5N6RAC6"/>
<dbReference type="Proteomes" id="UP000327013">
    <property type="component" value="Chromosome 6"/>
</dbReference>
<organism evidence="1 2">
    <name type="scientific">Carpinus fangiana</name>
    <dbReference type="NCBI Taxonomy" id="176857"/>
    <lineage>
        <taxon>Eukaryota</taxon>
        <taxon>Viridiplantae</taxon>
        <taxon>Streptophyta</taxon>
        <taxon>Embryophyta</taxon>
        <taxon>Tracheophyta</taxon>
        <taxon>Spermatophyta</taxon>
        <taxon>Magnoliopsida</taxon>
        <taxon>eudicotyledons</taxon>
        <taxon>Gunneridae</taxon>
        <taxon>Pentapetalae</taxon>
        <taxon>rosids</taxon>
        <taxon>fabids</taxon>
        <taxon>Fagales</taxon>
        <taxon>Betulaceae</taxon>
        <taxon>Carpinus</taxon>
    </lineage>
</organism>
<dbReference type="EMBL" id="CM017326">
    <property type="protein sequence ID" value="KAE8075872.1"/>
    <property type="molecule type" value="Genomic_DNA"/>
</dbReference>
<evidence type="ECO:0000313" key="1">
    <source>
        <dbReference type="EMBL" id="KAE8075872.1"/>
    </source>
</evidence>
<keyword evidence="2" id="KW-1185">Reference proteome</keyword>